<organism evidence="1 2">
    <name type="scientific">Amycolatopsis tolypomycina</name>
    <dbReference type="NCBI Taxonomy" id="208445"/>
    <lineage>
        <taxon>Bacteria</taxon>
        <taxon>Bacillati</taxon>
        <taxon>Actinomycetota</taxon>
        <taxon>Actinomycetes</taxon>
        <taxon>Pseudonocardiales</taxon>
        <taxon>Pseudonocardiaceae</taxon>
        <taxon>Amycolatopsis</taxon>
    </lineage>
</organism>
<sequence>MAQDAAEAKINALSAELKLLRKGLGVQAKTLPALIGEQLREVCGVHEDDTPGTVRGKVVETLRRLIEKLPESHRETARIVLGFGTGASERYTQRLELLGTDADRNVRTMQRRADDVIYLIAEAAYGAPWPHAGVAAASQDGPWHTSALAVRLTMTGAAAAEVFENRRVVSHVAGLVDVEHAVSLARPASTTGRLDLADVGIDVVAGGEVHSVRLVSATRVAFSLRPPQPLDAGDEHEFFFRIRLDELTAPFYCCTPEFPCASFDLNVRFDRRQPPQRVWRIDGELSKDVQDPLTARKPLFLDNAGEVRTGFRDLRPARSYGVGWQPASRAAGPRLPSP</sequence>
<protein>
    <submittedName>
        <fullName evidence="1">Uncharacterized protein</fullName>
    </submittedName>
</protein>
<name>A0A1H5D7X8_9PSEU</name>
<accession>A0A1H5D7X8</accession>
<proteinExistence type="predicted"/>
<evidence type="ECO:0000313" key="1">
    <source>
        <dbReference type="EMBL" id="SED74932.1"/>
    </source>
</evidence>
<dbReference type="RefSeq" id="WP_091318722.1">
    <property type="nucleotide sequence ID" value="NZ_FNSO01000004.1"/>
</dbReference>
<reference evidence="2" key="1">
    <citation type="submission" date="2016-10" db="EMBL/GenBank/DDBJ databases">
        <authorList>
            <person name="Varghese N."/>
            <person name="Submissions S."/>
        </authorList>
    </citation>
    <scope>NUCLEOTIDE SEQUENCE [LARGE SCALE GENOMIC DNA]</scope>
    <source>
        <strain evidence="2">DSM 44544</strain>
    </source>
</reference>
<dbReference type="Proteomes" id="UP000199622">
    <property type="component" value="Unassembled WGS sequence"/>
</dbReference>
<evidence type="ECO:0000313" key="2">
    <source>
        <dbReference type="Proteomes" id="UP000199622"/>
    </source>
</evidence>
<dbReference type="OrthoDB" id="3805675at2"/>
<dbReference type="EMBL" id="FNSO01000004">
    <property type="protein sequence ID" value="SED74932.1"/>
    <property type="molecule type" value="Genomic_DNA"/>
</dbReference>
<gene>
    <name evidence="1" type="ORF">SAMN04489727_9208</name>
</gene>
<dbReference type="AlphaFoldDB" id="A0A1H5D7X8"/>
<keyword evidence="2" id="KW-1185">Reference proteome</keyword>